<protein>
    <submittedName>
        <fullName evidence="1">Uncharacterized protein</fullName>
    </submittedName>
</protein>
<reference evidence="1" key="1">
    <citation type="submission" date="2017-05" db="UniProtKB">
        <authorList>
            <consortium name="EnsemblMetazoa"/>
        </authorList>
    </citation>
    <scope>IDENTIFICATION</scope>
</reference>
<proteinExistence type="predicted"/>
<dbReference type="AlphaFoldDB" id="A0A1X7V960"/>
<organism evidence="1">
    <name type="scientific">Amphimedon queenslandica</name>
    <name type="common">Sponge</name>
    <dbReference type="NCBI Taxonomy" id="400682"/>
    <lineage>
        <taxon>Eukaryota</taxon>
        <taxon>Metazoa</taxon>
        <taxon>Porifera</taxon>
        <taxon>Demospongiae</taxon>
        <taxon>Heteroscleromorpha</taxon>
        <taxon>Haplosclerida</taxon>
        <taxon>Niphatidae</taxon>
        <taxon>Amphimedon</taxon>
    </lineage>
</organism>
<dbReference type="InParanoid" id="A0A1X7V960"/>
<evidence type="ECO:0000313" key="1">
    <source>
        <dbReference type="EnsemblMetazoa" id="Aqu2.1.36528_001"/>
    </source>
</evidence>
<accession>A0A1X7V960</accession>
<name>A0A1X7V960_AMPQE</name>
<sequence>MYASIPLTHPWIILFHKLQKISEDNNIIFTLEKIKGSKQCLTIINTTFNERERVIMYNSPFV</sequence>
<dbReference type="EnsemblMetazoa" id="Aqu2.1.36528_001">
    <property type="protein sequence ID" value="Aqu2.1.36528_001"/>
    <property type="gene ID" value="Aqu2.1.36528"/>
</dbReference>